<keyword evidence="2" id="KW-0805">Transcription regulation</keyword>
<dbReference type="Pfam" id="PF03466">
    <property type="entry name" value="LysR_substrate"/>
    <property type="match status" value="1"/>
</dbReference>
<dbReference type="PANTHER" id="PTHR30126">
    <property type="entry name" value="HTH-TYPE TRANSCRIPTIONAL REGULATOR"/>
    <property type="match status" value="1"/>
</dbReference>
<organism evidence="6 7">
    <name type="scientific">Halopseudomonas sabulinigri</name>
    <dbReference type="NCBI Taxonomy" id="472181"/>
    <lineage>
        <taxon>Bacteria</taxon>
        <taxon>Pseudomonadati</taxon>
        <taxon>Pseudomonadota</taxon>
        <taxon>Gammaproteobacteria</taxon>
        <taxon>Pseudomonadales</taxon>
        <taxon>Pseudomonadaceae</taxon>
        <taxon>Halopseudomonas</taxon>
    </lineage>
</organism>
<evidence type="ECO:0000256" key="3">
    <source>
        <dbReference type="ARBA" id="ARBA00023125"/>
    </source>
</evidence>
<dbReference type="InterPro" id="IPR000847">
    <property type="entry name" value="LysR_HTH_N"/>
</dbReference>
<proteinExistence type="inferred from homology"/>
<evidence type="ECO:0000256" key="2">
    <source>
        <dbReference type="ARBA" id="ARBA00023015"/>
    </source>
</evidence>
<dbReference type="PRINTS" id="PR00039">
    <property type="entry name" value="HTHLYSR"/>
</dbReference>
<comment type="similarity">
    <text evidence="1">Belongs to the LysR transcriptional regulatory family.</text>
</comment>
<protein>
    <submittedName>
        <fullName evidence="6">LysR family transcriptional regulator</fullName>
    </submittedName>
</protein>
<accession>A0ABP9ZKJ3</accession>
<dbReference type="InterPro" id="IPR005119">
    <property type="entry name" value="LysR_subst-bd"/>
</dbReference>
<evidence type="ECO:0000313" key="6">
    <source>
        <dbReference type="EMBL" id="GAA6129976.1"/>
    </source>
</evidence>
<comment type="caution">
    <text evidence="6">The sequence shown here is derived from an EMBL/GenBank/DDBJ whole genome shotgun (WGS) entry which is preliminary data.</text>
</comment>
<dbReference type="Proteomes" id="UP001486808">
    <property type="component" value="Unassembled WGS sequence"/>
</dbReference>
<dbReference type="PANTHER" id="PTHR30126:SF91">
    <property type="entry name" value="LYSR FAMILY TRANSCRIPTIONAL REGULATOR"/>
    <property type="match status" value="1"/>
</dbReference>
<reference evidence="6 7" key="1">
    <citation type="submission" date="2024-04" db="EMBL/GenBank/DDBJ databases">
        <title>Draft genome sequence of Halopseudomonas sabulinigri NBRC 116187.</title>
        <authorList>
            <person name="Miyakawa T."/>
            <person name="Kusuya Y."/>
            <person name="Miura T."/>
        </authorList>
    </citation>
    <scope>NUCLEOTIDE SEQUENCE [LARGE SCALE GENOMIC DNA]</scope>
    <source>
        <strain evidence="6 7">4NH20-0042</strain>
    </source>
</reference>
<keyword evidence="7" id="KW-1185">Reference proteome</keyword>
<dbReference type="Gene3D" id="3.40.190.290">
    <property type="match status" value="1"/>
</dbReference>
<dbReference type="RefSeq" id="WP_353385895.1">
    <property type="nucleotide sequence ID" value="NZ_BAABWD010000001.1"/>
</dbReference>
<keyword evidence="3" id="KW-0238">DNA-binding</keyword>
<feature type="domain" description="HTH lysR-type" evidence="5">
    <location>
        <begin position="1"/>
        <end position="60"/>
    </location>
</feature>
<evidence type="ECO:0000256" key="4">
    <source>
        <dbReference type="ARBA" id="ARBA00023163"/>
    </source>
</evidence>
<keyword evidence="4" id="KW-0804">Transcription</keyword>
<dbReference type="EMBL" id="BAABWD010000001">
    <property type="protein sequence ID" value="GAA6129976.1"/>
    <property type="molecule type" value="Genomic_DNA"/>
</dbReference>
<dbReference type="Gene3D" id="1.10.10.10">
    <property type="entry name" value="Winged helix-like DNA-binding domain superfamily/Winged helix DNA-binding domain"/>
    <property type="match status" value="1"/>
</dbReference>
<sequence length="298" mass="32478">MKLSPESLDAFVQTAAQGSFSAAARRLGKSQSTISEAIARLEIDLGVTLFDRSGKAPALTDAGRALLPRVEDVLGASDRLQLAAGALAGGLEPKLTLVMSDAYQSPDYKTRMTRLAERFPELELECVFAEHADVINLISRGRAALGLLPAEGPYPPEIGSARVAERAEFAIFVAATHPLATTTQLSLDELGQWRSLRLNTLHETGARLDDVPKSRVRSWSAPNYLILLDLAVLGFGWAALPRWLVNSYAAERLVELQIPGWPRHQALEVIWSRERPLGPAGSWLRDALLNAELNAEEL</sequence>
<dbReference type="InterPro" id="IPR036390">
    <property type="entry name" value="WH_DNA-bd_sf"/>
</dbReference>
<dbReference type="SUPFAM" id="SSF53850">
    <property type="entry name" value="Periplasmic binding protein-like II"/>
    <property type="match status" value="1"/>
</dbReference>
<dbReference type="Pfam" id="PF00126">
    <property type="entry name" value="HTH_1"/>
    <property type="match status" value="1"/>
</dbReference>
<dbReference type="CDD" id="cd05466">
    <property type="entry name" value="PBP2_LTTR_substrate"/>
    <property type="match status" value="1"/>
</dbReference>
<evidence type="ECO:0000256" key="1">
    <source>
        <dbReference type="ARBA" id="ARBA00009437"/>
    </source>
</evidence>
<dbReference type="PROSITE" id="PS50931">
    <property type="entry name" value="HTH_LYSR"/>
    <property type="match status" value="1"/>
</dbReference>
<evidence type="ECO:0000313" key="7">
    <source>
        <dbReference type="Proteomes" id="UP001486808"/>
    </source>
</evidence>
<gene>
    <name evidence="6" type="ORF">NBRC116187_03360</name>
</gene>
<dbReference type="SUPFAM" id="SSF46785">
    <property type="entry name" value="Winged helix' DNA-binding domain"/>
    <property type="match status" value="1"/>
</dbReference>
<name>A0ABP9ZKJ3_9GAMM</name>
<evidence type="ECO:0000259" key="5">
    <source>
        <dbReference type="PROSITE" id="PS50931"/>
    </source>
</evidence>
<dbReference type="InterPro" id="IPR036388">
    <property type="entry name" value="WH-like_DNA-bd_sf"/>
</dbReference>